<evidence type="ECO:0000256" key="2">
    <source>
        <dbReference type="ARBA" id="ARBA00023125"/>
    </source>
</evidence>
<dbReference type="RefSeq" id="WP_091944483.1">
    <property type="nucleotide sequence ID" value="NZ_FOEE01000008.1"/>
</dbReference>
<organism evidence="5 6">
    <name type="scientific">Trujillonella endophytica</name>
    <dbReference type="NCBI Taxonomy" id="673521"/>
    <lineage>
        <taxon>Bacteria</taxon>
        <taxon>Bacillati</taxon>
        <taxon>Actinomycetota</taxon>
        <taxon>Actinomycetes</taxon>
        <taxon>Geodermatophilales</taxon>
        <taxon>Geodermatophilaceae</taxon>
        <taxon>Trujillonella</taxon>
    </lineage>
</organism>
<dbReference type="SMART" id="SM00347">
    <property type="entry name" value="HTH_MARR"/>
    <property type="match status" value="1"/>
</dbReference>
<keyword evidence="1" id="KW-0805">Transcription regulation</keyword>
<dbReference type="PROSITE" id="PS01117">
    <property type="entry name" value="HTH_MARR_1"/>
    <property type="match status" value="1"/>
</dbReference>
<evidence type="ECO:0000313" key="5">
    <source>
        <dbReference type="EMBL" id="SEP02074.1"/>
    </source>
</evidence>
<dbReference type="STRING" id="673521.SAMN05660991_02872"/>
<keyword evidence="2 5" id="KW-0238">DNA-binding</keyword>
<dbReference type="GO" id="GO:0003700">
    <property type="term" value="F:DNA-binding transcription factor activity"/>
    <property type="evidence" value="ECO:0007669"/>
    <property type="project" value="InterPro"/>
</dbReference>
<dbReference type="Gene3D" id="1.10.10.10">
    <property type="entry name" value="Winged helix-like DNA-binding domain superfamily/Winged helix DNA-binding domain"/>
    <property type="match status" value="1"/>
</dbReference>
<evidence type="ECO:0000259" key="4">
    <source>
        <dbReference type="PROSITE" id="PS50995"/>
    </source>
</evidence>
<evidence type="ECO:0000256" key="1">
    <source>
        <dbReference type="ARBA" id="ARBA00023015"/>
    </source>
</evidence>
<reference evidence="6" key="1">
    <citation type="submission" date="2016-10" db="EMBL/GenBank/DDBJ databases">
        <authorList>
            <person name="Varghese N."/>
            <person name="Submissions S."/>
        </authorList>
    </citation>
    <scope>NUCLEOTIDE SEQUENCE [LARGE SCALE GENOMIC DNA]</scope>
    <source>
        <strain evidence="6">DSM 45413</strain>
    </source>
</reference>
<evidence type="ECO:0000313" key="6">
    <source>
        <dbReference type="Proteomes" id="UP000198960"/>
    </source>
</evidence>
<dbReference type="PANTHER" id="PTHR39515:SF2">
    <property type="entry name" value="HTH-TYPE TRANSCRIPTIONAL REGULATOR RV0880"/>
    <property type="match status" value="1"/>
</dbReference>
<dbReference type="GO" id="GO:0003677">
    <property type="term" value="F:DNA binding"/>
    <property type="evidence" value="ECO:0007669"/>
    <property type="project" value="UniProtKB-KW"/>
</dbReference>
<dbReference type="OrthoDB" id="5148120at2"/>
<accession>A0A1H8UGR7</accession>
<dbReference type="InterPro" id="IPR036388">
    <property type="entry name" value="WH-like_DNA-bd_sf"/>
</dbReference>
<dbReference type="PROSITE" id="PS50995">
    <property type="entry name" value="HTH_MARR_2"/>
    <property type="match status" value="1"/>
</dbReference>
<keyword evidence="6" id="KW-1185">Reference proteome</keyword>
<dbReference type="SUPFAM" id="SSF46785">
    <property type="entry name" value="Winged helix' DNA-binding domain"/>
    <property type="match status" value="1"/>
</dbReference>
<dbReference type="PANTHER" id="PTHR39515">
    <property type="entry name" value="CONSERVED PROTEIN"/>
    <property type="match status" value="1"/>
</dbReference>
<dbReference type="InterPro" id="IPR036390">
    <property type="entry name" value="WH_DNA-bd_sf"/>
</dbReference>
<dbReference type="AlphaFoldDB" id="A0A1H8UGR7"/>
<dbReference type="EMBL" id="FOEE01000008">
    <property type="protein sequence ID" value="SEP02074.1"/>
    <property type="molecule type" value="Genomic_DNA"/>
</dbReference>
<dbReference type="Proteomes" id="UP000198960">
    <property type="component" value="Unassembled WGS sequence"/>
</dbReference>
<feature type="domain" description="HTH marR-type" evidence="4">
    <location>
        <begin position="8"/>
        <end position="142"/>
    </location>
</feature>
<proteinExistence type="predicted"/>
<protein>
    <submittedName>
        <fullName evidence="5">DNA-binding transcriptional regulator, MarR family</fullName>
    </submittedName>
</protein>
<gene>
    <name evidence="5" type="ORF">SAMN05660991_02872</name>
</gene>
<dbReference type="InterPro" id="IPR023187">
    <property type="entry name" value="Tscrpt_reg_MarR-type_CS"/>
</dbReference>
<dbReference type="InterPro" id="IPR000835">
    <property type="entry name" value="HTH_MarR-typ"/>
</dbReference>
<name>A0A1H8UGR7_9ACTN</name>
<dbReference type="InterPro" id="IPR052526">
    <property type="entry name" value="HTH-type_Bedaq_tolerance"/>
</dbReference>
<dbReference type="Pfam" id="PF12802">
    <property type="entry name" value="MarR_2"/>
    <property type="match status" value="1"/>
</dbReference>
<evidence type="ECO:0000256" key="3">
    <source>
        <dbReference type="ARBA" id="ARBA00023163"/>
    </source>
</evidence>
<dbReference type="PRINTS" id="PR00598">
    <property type="entry name" value="HTHMARR"/>
</dbReference>
<sequence length="161" mass="17264">MPTTRDTRDRLTAGLSRLLRTGRHLGARAADVLYGDLPSYAWALLVPLQRGGEQRCSELAATAGIDVSVASRQVGALERAGYLERRADPRDGRASLLRLTEAGAGALATTRALRNDWAASALAGWDEDDAVRLSELVERLLDDLEAAVRDPGRLASTRAAS</sequence>
<keyword evidence="3" id="KW-0804">Transcription</keyword>